<organism evidence="1 2">
    <name type="scientific">Catenuloplanes nepalensis</name>
    <dbReference type="NCBI Taxonomy" id="587533"/>
    <lineage>
        <taxon>Bacteria</taxon>
        <taxon>Bacillati</taxon>
        <taxon>Actinomycetota</taxon>
        <taxon>Actinomycetes</taxon>
        <taxon>Micromonosporales</taxon>
        <taxon>Micromonosporaceae</taxon>
        <taxon>Catenuloplanes</taxon>
    </lineage>
</organism>
<proteinExistence type="predicted"/>
<keyword evidence="2" id="KW-1185">Reference proteome</keyword>
<dbReference type="EMBL" id="JAUSRA010000001">
    <property type="protein sequence ID" value="MDP9795671.1"/>
    <property type="molecule type" value="Genomic_DNA"/>
</dbReference>
<protein>
    <submittedName>
        <fullName evidence="1">Uncharacterized protein</fullName>
    </submittedName>
</protein>
<evidence type="ECO:0000313" key="1">
    <source>
        <dbReference type="EMBL" id="MDP9795671.1"/>
    </source>
</evidence>
<name>A0ABT9MW54_9ACTN</name>
<reference evidence="1 2" key="1">
    <citation type="submission" date="2023-07" db="EMBL/GenBank/DDBJ databases">
        <title>Sequencing the genomes of 1000 actinobacteria strains.</title>
        <authorList>
            <person name="Klenk H.-P."/>
        </authorList>
    </citation>
    <scope>NUCLEOTIDE SEQUENCE [LARGE SCALE GENOMIC DNA]</scope>
    <source>
        <strain evidence="1 2">DSM 44710</strain>
    </source>
</reference>
<gene>
    <name evidence="1" type="ORF">J2S43_004183</name>
</gene>
<evidence type="ECO:0000313" key="2">
    <source>
        <dbReference type="Proteomes" id="UP001240984"/>
    </source>
</evidence>
<comment type="caution">
    <text evidence="1">The sequence shown here is derived from an EMBL/GenBank/DDBJ whole genome shotgun (WGS) entry which is preliminary data.</text>
</comment>
<accession>A0ABT9MW54</accession>
<dbReference type="Proteomes" id="UP001240984">
    <property type="component" value="Unassembled WGS sequence"/>
</dbReference>
<sequence length="36" mass="4071">MQREKRYEGSIGGGGIVVDRTGYHSIGDWVSAYRIR</sequence>